<accession>A0AAN4UQX9</accession>
<dbReference type="RefSeq" id="WP_035844451.1">
    <property type="nucleotide sequence ID" value="NZ_BNAB01000006.1"/>
</dbReference>
<reference evidence="4 5" key="2">
    <citation type="submission" date="2016-10" db="EMBL/GenBank/DDBJ databases">
        <authorList>
            <person name="Varghese N."/>
            <person name="Submissions S."/>
        </authorList>
    </citation>
    <scope>NUCLEOTIDE SEQUENCE [LARGE SCALE GENOMIC DNA]</scope>
    <source>
        <strain evidence="4 5">DSM 24802</strain>
    </source>
</reference>
<evidence type="ECO:0000313" key="4">
    <source>
        <dbReference type="EMBL" id="SDW83964.1"/>
    </source>
</evidence>
<dbReference type="EMBL" id="BNAB01000006">
    <property type="protein sequence ID" value="GHE01278.1"/>
    <property type="molecule type" value="Genomic_DNA"/>
</dbReference>
<keyword evidence="2" id="KW-1133">Transmembrane helix</keyword>
<dbReference type="GO" id="GO:0051301">
    <property type="term" value="P:cell division"/>
    <property type="evidence" value="ECO:0007669"/>
    <property type="project" value="UniProtKB-KW"/>
</dbReference>
<feature type="coiled-coil region" evidence="1">
    <location>
        <begin position="40"/>
        <end position="74"/>
    </location>
</feature>
<proteinExistence type="predicted"/>
<feature type="transmembrane region" description="Helical" evidence="2">
    <location>
        <begin position="13"/>
        <end position="31"/>
    </location>
</feature>
<evidence type="ECO:0000313" key="6">
    <source>
        <dbReference type="Proteomes" id="UP000634647"/>
    </source>
</evidence>
<name>A0AAN4UQX9_9RHOB</name>
<keyword evidence="5" id="KW-1185">Reference proteome</keyword>
<reference evidence="3" key="1">
    <citation type="journal article" date="2014" name="Int. J. Syst. Evol. Microbiol.">
        <title>Complete genome sequence of Corynebacterium casei LMG S-19264T (=DSM 44701T), isolated from a smear-ripened cheese.</title>
        <authorList>
            <consortium name="US DOE Joint Genome Institute (JGI-PGF)"/>
            <person name="Walter F."/>
            <person name="Albersmeier A."/>
            <person name="Kalinowski J."/>
            <person name="Ruckert C."/>
        </authorList>
    </citation>
    <scope>NUCLEOTIDE SEQUENCE</scope>
    <source>
        <strain evidence="3">CGMCC 1.10859</strain>
    </source>
</reference>
<comment type="caution">
    <text evidence="3">The sequence shown here is derived from an EMBL/GenBank/DDBJ whole genome shotgun (WGS) entry which is preliminary data.</text>
</comment>
<keyword evidence="4" id="KW-0132">Cell division</keyword>
<keyword evidence="2" id="KW-0472">Membrane</keyword>
<reference evidence="3" key="3">
    <citation type="submission" date="2023-06" db="EMBL/GenBank/DDBJ databases">
        <authorList>
            <person name="Sun Q."/>
            <person name="Zhou Y."/>
        </authorList>
    </citation>
    <scope>NUCLEOTIDE SEQUENCE</scope>
    <source>
        <strain evidence="3">CGMCC 1.10859</strain>
    </source>
</reference>
<protein>
    <submittedName>
        <fullName evidence="4">Cell division protein FtsB</fullName>
    </submittedName>
    <submittedName>
        <fullName evidence="3">Septum formation initiator</fullName>
    </submittedName>
</protein>
<dbReference type="InterPro" id="IPR007060">
    <property type="entry name" value="FtsL/DivIC"/>
</dbReference>
<dbReference type="Proteomes" id="UP000199541">
    <property type="component" value="Unassembled WGS sequence"/>
</dbReference>
<dbReference type="AlphaFoldDB" id="A0AAN4UQX9"/>
<dbReference type="EMBL" id="FNOB01000007">
    <property type="protein sequence ID" value="SDW83964.1"/>
    <property type="molecule type" value="Genomic_DNA"/>
</dbReference>
<keyword evidence="4" id="KW-0131">Cell cycle</keyword>
<organism evidence="3 6">
    <name type="scientific">Allgaiera indica</name>
    <dbReference type="NCBI Taxonomy" id="765699"/>
    <lineage>
        <taxon>Bacteria</taxon>
        <taxon>Pseudomonadati</taxon>
        <taxon>Pseudomonadota</taxon>
        <taxon>Alphaproteobacteria</taxon>
        <taxon>Rhodobacterales</taxon>
        <taxon>Paracoccaceae</taxon>
        <taxon>Allgaiera</taxon>
    </lineage>
</organism>
<evidence type="ECO:0000313" key="5">
    <source>
        <dbReference type="Proteomes" id="UP000199541"/>
    </source>
</evidence>
<evidence type="ECO:0000256" key="2">
    <source>
        <dbReference type="SAM" id="Phobius"/>
    </source>
</evidence>
<keyword evidence="2" id="KW-0812">Transmembrane</keyword>
<keyword evidence="1" id="KW-0175">Coiled coil</keyword>
<dbReference type="Pfam" id="PF04977">
    <property type="entry name" value="DivIC"/>
    <property type="match status" value="1"/>
</dbReference>
<sequence length="100" mass="11628">MAHSQRRPALGPVIFYSLAFVLASYFTFAAVQGDYGVFRRVRIEADIQQLTAERDQLREELAVLKNKTHRLTDNYLDLDLLDQQVRKVLGYMRADEIVIR</sequence>
<evidence type="ECO:0000313" key="3">
    <source>
        <dbReference type="EMBL" id="GHE01278.1"/>
    </source>
</evidence>
<dbReference type="Proteomes" id="UP000634647">
    <property type="component" value="Unassembled WGS sequence"/>
</dbReference>
<evidence type="ECO:0000256" key="1">
    <source>
        <dbReference type="SAM" id="Coils"/>
    </source>
</evidence>
<gene>
    <name evidence="3" type="ORF">GCM10008024_16110</name>
    <name evidence="4" type="ORF">SAMN05444006_10773</name>
</gene>